<dbReference type="InterPro" id="IPR001647">
    <property type="entry name" value="HTH_TetR"/>
</dbReference>
<dbReference type="InterPro" id="IPR050109">
    <property type="entry name" value="HTH-type_TetR-like_transc_reg"/>
</dbReference>
<dbReference type="SUPFAM" id="SSF48498">
    <property type="entry name" value="Tetracyclin repressor-like, C-terminal domain"/>
    <property type="match status" value="1"/>
</dbReference>
<dbReference type="PROSITE" id="PS50977">
    <property type="entry name" value="HTH_TETR_2"/>
    <property type="match status" value="1"/>
</dbReference>
<dbReference type="Pfam" id="PF00440">
    <property type="entry name" value="TetR_N"/>
    <property type="match status" value="1"/>
</dbReference>
<dbReference type="Proteomes" id="UP000054804">
    <property type="component" value="Unassembled WGS sequence"/>
</dbReference>
<dbReference type="InterPro" id="IPR036271">
    <property type="entry name" value="Tet_transcr_reg_TetR-rel_C_sf"/>
</dbReference>
<evidence type="ECO:0000313" key="5">
    <source>
        <dbReference type="Proteomes" id="UP000054804"/>
    </source>
</evidence>
<dbReference type="OrthoDB" id="4726108at2"/>
<organism evidence="4 5">
    <name type="scientific">Streptomyces silvensis</name>
    <dbReference type="NCBI Taxonomy" id="1765722"/>
    <lineage>
        <taxon>Bacteria</taxon>
        <taxon>Bacillati</taxon>
        <taxon>Actinomycetota</taxon>
        <taxon>Actinomycetes</taxon>
        <taxon>Kitasatosporales</taxon>
        <taxon>Streptomycetaceae</taxon>
        <taxon>Streptomyces</taxon>
    </lineage>
</organism>
<evidence type="ECO:0000256" key="1">
    <source>
        <dbReference type="ARBA" id="ARBA00023125"/>
    </source>
</evidence>
<dbReference type="RefSeq" id="WP_058849943.1">
    <property type="nucleotide sequence ID" value="NZ_LOCL01000042.1"/>
</dbReference>
<feature type="DNA-binding region" description="H-T-H motif" evidence="2">
    <location>
        <begin position="30"/>
        <end position="49"/>
    </location>
</feature>
<dbReference type="Gene3D" id="1.10.357.10">
    <property type="entry name" value="Tetracycline Repressor, domain 2"/>
    <property type="match status" value="1"/>
</dbReference>
<dbReference type="GO" id="GO:0003677">
    <property type="term" value="F:DNA binding"/>
    <property type="evidence" value="ECO:0007669"/>
    <property type="project" value="UniProtKB-UniRule"/>
</dbReference>
<dbReference type="EMBL" id="LOCL01000042">
    <property type="protein sequence ID" value="KUF15708.1"/>
    <property type="molecule type" value="Genomic_DNA"/>
</dbReference>
<gene>
    <name evidence="4" type="ORF">AT728_13305</name>
</gene>
<evidence type="ECO:0000313" key="4">
    <source>
        <dbReference type="EMBL" id="KUF15708.1"/>
    </source>
</evidence>
<dbReference type="InterPro" id="IPR041467">
    <property type="entry name" value="Sco4008_C"/>
</dbReference>
<evidence type="ECO:0000256" key="2">
    <source>
        <dbReference type="PROSITE-ProRule" id="PRU00335"/>
    </source>
</evidence>
<feature type="domain" description="HTH tetR-type" evidence="3">
    <location>
        <begin position="7"/>
        <end position="67"/>
    </location>
</feature>
<name>A0A0W7WYR9_9ACTN</name>
<sequence length="196" mass="21873">MGVRDPEATRARIFDAAVAEFARFGIAGARIDRIASEAKANKQLIYAYYGNKAELFAQVLEKRMLDLAVSVPPDPDDIDGWMDRLMDYHATHPEVLRLLFWEGIEYGGSEELPHEYERQVHYDRKVATFEDGQARGVITDAIPARDLLFMLVALAGWASAVPQMRRILAGAGDEDRARLRASIRAAARRIAEPSSG</sequence>
<keyword evidence="5" id="KW-1185">Reference proteome</keyword>
<dbReference type="AlphaFoldDB" id="A0A0W7WYR9"/>
<dbReference type="GO" id="GO:0006355">
    <property type="term" value="P:regulation of DNA-templated transcription"/>
    <property type="evidence" value="ECO:0007669"/>
    <property type="project" value="UniProtKB-ARBA"/>
</dbReference>
<comment type="caution">
    <text evidence="4">The sequence shown here is derived from an EMBL/GenBank/DDBJ whole genome shotgun (WGS) entry which is preliminary data.</text>
</comment>
<keyword evidence="1 2" id="KW-0238">DNA-binding</keyword>
<dbReference type="PANTHER" id="PTHR30328">
    <property type="entry name" value="TRANSCRIPTIONAL REPRESSOR"/>
    <property type="match status" value="1"/>
</dbReference>
<proteinExistence type="predicted"/>
<protein>
    <submittedName>
        <fullName evidence="4">TetR family transcriptional regulator</fullName>
    </submittedName>
</protein>
<dbReference type="Pfam" id="PF17926">
    <property type="entry name" value="TetR_C_21"/>
    <property type="match status" value="1"/>
</dbReference>
<dbReference type="PANTHER" id="PTHR30328:SF54">
    <property type="entry name" value="HTH-TYPE TRANSCRIPTIONAL REPRESSOR SCO4008"/>
    <property type="match status" value="1"/>
</dbReference>
<accession>A0A0W7WYR9</accession>
<dbReference type="InterPro" id="IPR009057">
    <property type="entry name" value="Homeodomain-like_sf"/>
</dbReference>
<reference evidence="4 5" key="1">
    <citation type="submission" date="2015-12" db="EMBL/GenBank/DDBJ databases">
        <title>Draft genome sequence of Streptomyces silvensis ATCC 53525, a producer of novel hormone antagonists.</title>
        <authorList>
            <person name="Johnston C.W."/>
            <person name="Li Y."/>
            <person name="Magarvey N.A."/>
        </authorList>
    </citation>
    <scope>NUCLEOTIDE SEQUENCE [LARGE SCALE GENOMIC DNA]</scope>
    <source>
        <strain evidence="4 5">ATCC 53525</strain>
    </source>
</reference>
<evidence type="ECO:0000259" key="3">
    <source>
        <dbReference type="PROSITE" id="PS50977"/>
    </source>
</evidence>
<dbReference type="STRING" id="1765722.AT728_13305"/>
<dbReference type="SUPFAM" id="SSF46689">
    <property type="entry name" value="Homeodomain-like"/>
    <property type="match status" value="1"/>
</dbReference>